<organism evidence="2 3">
    <name type="scientific">Dactylonectria macrodidyma</name>
    <dbReference type="NCBI Taxonomy" id="307937"/>
    <lineage>
        <taxon>Eukaryota</taxon>
        <taxon>Fungi</taxon>
        <taxon>Dikarya</taxon>
        <taxon>Ascomycota</taxon>
        <taxon>Pezizomycotina</taxon>
        <taxon>Sordariomycetes</taxon>
        <taxon>Hypocreomycetidae</taxon>
        <taxon>Hypocreales</taxon>
        <taxon>Nectriaceae</taxon>
        <taxon>Dactylonectria</taxon>
    </lineage>
</organism>
<dbReference type="AlphaFoldDB" id="A0A9P9F8X4"/>
<dbReference type="InterPro" id="IPR014710">
    <property type="entry name" value="RmlC-like_jellyroll"/>
</dbReference>
<reference evidence="2" key="1">
    <citation type="journal article" date="2021" name="Nat. Commun.">
        <title>Genetic determinants of endophytism in the Arabidopsis root mycobiome.</title>
        <authorList>
            <person name="Mesny F."/>
            <person name="Miyauchi S."/>
            <person name="Thiergart T."/>
            <person name="Pickel B."/>
            <person name="Atanasova L."/>
            <person name="Karlsson M."/>
            <person name="Huettel B."/>
            <person name="Barry K.W."/>
            <person name="Haridas S."/>
            <person name="Chen C."/>
            <person name="Bauer D."/>
            <person name="Andreopoulos W."/>
            <person name="Pangilinan J."/>
            <person name="LaButti K."/>
            <person name="Riley R."/>
            <person name="Lipzen A."/>
            <person name="Clum A."/>
            <person name="Drula E."/>
            <person name="Henrissat B."/>
            <person name="Kohler A."/>
            <person name="Grigoriev I.V."/>
            <person name="Martin F.M."/>
            <person name="Hacquard S."/>
        </authorList>
    </citation>
    <scope>NUCLEOTIDE SEQUENCE</scope>
    <source>
        <strain evidence="2">MPI-CAGE-AT-0147</strain>
    </source>
</reference>
<dbReference type="InterPro" id="IPR011051">
    <property type="entry name" value="RmlC_Cupin_sf"/>
</dbReference>
<feature type="domain" description="Cupin type-2" evidence="1">
    <location>
        <begin position="71"/>
        <end position="137"/>
    </location>
</feature>
<dbReference type="SUPFAM" id="SSF51182">
    <property type="entry name" value="RmlC-like cupins"/>
    <property type="match status" value="1"/>
</dbReference>
<dbReference type="EMBL" id="JAGMUV010000005">
    <property type="protein sequence ID" value="KAH7155947.1"/>
    <property type="molecule type" value="Genomic_DNA"/>
</dbReference>
<dbReference type="InterPro" id="IPR013096">
    <property type="entry name" value="Cupin_2"/>
</dbReference>
<keyword evidence="3" id="KW-1185">Reference proteome</keyword>
<sequence length="144" mass="15474">MTAGRVVTTVVNDKGLGVFESDQTVELSGVEGGGRVRRYDVVDKVPVPDIAYNPKHQVEGLATSEGAAFMMVELPAGFKSPMHATPSMDYGVMVSGEIVLMLDSGEETILRAGDVYVQKGAAHMWENRSSEVARFTVTLLASRP</sequence>
<proteinExistence type="predicted"/>
<accession>A0A9P9F8X4</accession>
<dbReference type="PANTHER" id="PTHR36156:SF2">
    <property type="entry name" value="CUPIN TYPE-2 DOMAIN-CONTAINING PROTEIN"/>
    <property type="match status" value="1"/>
</dbReference>
<evidence type="ECO:0000313" key="3">
    <source>
        <dbReference type="Proteomes" id="UP000738349"/>
    </source>
</evidence>
<dbReference type="Proteomes" id="UP000738349">
    <property type="component" value="Unassembled WGS sequence"/>
</dbReference>
<comment type="caution">
    <text evidence="2">The sequence shown here is derived from an EMBL/GenBank/DDBJ whole genome shotgun (WGS) entry which is preliminary data.</text>
</comment>
<dbReference type="OrthoDB" id="5840532at2759"/>
<evidence type="ECO:0000259" key="1">
    <source>
        <dbReference type="Pfam" id="PF07883"/>
    </source>
</evidence>
<dbReference type="PANTHER" id="PTHR36156">
    <property type="entry name" value="SLR2101 PROTEIN"/>
    <property type="match status" value="1"/>
</dbReference>
<evidence type="ECO:0000313" key="2">
    <source>
        <dbReference type="EMBL" id="KAH7155947.1"/>
    </source>
</evidence>
<dbReference type="CDD" id="cd02231">
    <property type="entry name" value="cupin_BLL6423-like"/>
    <property type="match status" value="1"/>
</dbReference>
<dbReference type="Pfam" id="PF07883">
    <property type="entry name" value="Cupin_2"/>
    <property type="match status" value="1"/>
</dbReference>
<gene>
    <name evidence="2" type="ORF">EDB81DRAFT_927800</name>
</gene>
<name>A0A9P9F8X4_9HYPO</name>
<dbReference type="InterPro" id="IPR047142">
    <property type="entry name" value="OryJ/VirC-like"/>
</dbReference>
<dbReference type="Gene3D" id="2.60.120.10">
    <property type="entry name" value="Jelly Rolls"/>
    <property type="match status" value="1"/>
</dbReference>
<protein>
    <recommendedName>
        <fullName evidence="1">Cupin type-2 domain-containing protein</fullName>
    </recommendedName>
</protein>